<protein>
    <submittedName>
        <fullName evidence="1">Uncharacterized protein</fullName>
    </submittedName>
</protein>
<dbReference type="EMBL" id="CAUOFW020002170">
    <property type="protein sequence ID" value="CAK9151917.1"/>
    <property type="molecule type" value="Genomic_DNA"/>
</dbReference>
<evidence type="ECO:0000313" key="2">
    <source>
        <dbReference type="Proteomes" id="UP001642360"/>
    </source>
</evidence>
<proteinExistence type="predicted"/>
<accession>A0ABC8SBP7</accession>
<dbReference type="AlphaFoldDB" id="A0ABC8SBP7"/>
<evidence type="ECO:0000313" key="1">
    <source>
        <dbReference type="EMBL" id="CAK9151917.1"/>
    </source>
</evidence>
<dbReference type="Proteomes" id="UP001642360">
    <property type="component" value="Unassembled WGS sequence"/>
</dbReference>
<sequence>MGKMGLIIPKGKEGRGWKECRSFLDEFLLSQGRRIHQANRVLWLQTETKNGDSLVQKQEAVKTPMFDEVILRDKERWKKAVVCNGENVTNSWH</sequence>
<comment type="caution">
    <text evidence="1">The sequence shown here is derived from an EMBL/GenBank/DDBJ whole genome shotgun (WGS) entry which is preliminary data.</text>
</comment>
<organism evidence="1 2">
    <name type="scientific">Ilex paraguariensis</name>
    <name type="common">yerba mate</name>
    <dbReference type="NCBI Taxonomy" id="185542"/>
    <lineage>
        <taxon>Eukaryota</taxon>
        <taxon>Viridiplantae</taxon>
        <taxon>Streptophyta</taxon>
        <taxon>Embryophyta</taxon>
        <taxon>Tracheophyta</taxon>
        <taxon>Spermatophyta</taxon>
        <taxon>Magnoliopsida</taxon>
        <taxon>eudicotyledons</taxon>
        <taxon>Gunneridae</taxon>
        <taxon>Pentapetalae</taxon>
        <taxon>asterids</taxon>
        <taxon>campanulids</taxon>
        <taxon>Aquifoliales</taxon>
        <taxon>Aquifoliaceae</taxon>
        <taxon>Ilex</taxon>
    </lineage>
</organism>
<gene>
    <name evidence="1" type="ORF">ILEXP_LOCUS20086</name>
</gene>
<name>A0ABC8SBP7_9AQUA</name>
<reference evidence="1 2" key="1">
    <citation type="submission" date="2024-02" db="EMBL/GenBank/DDBJ databases">
        <authorList>
            <person name="Vignale AGUSTIN F."/>
            <person name="Sosa J E."/>
            <person name="Modenutti C."/>
        </authorList>
    </citation>
    <scope>NUCLEOTIDE SEQUENCE [LARGE SCALE GENOMIC DNA]</scope>
</reference>
<keyword evidence="2" id="KW-1185">Reference proteome</keyword>